<dbReference type="OrthoDB" id="2693202at2759"/>
<evidence type="ECO:0000313" key="1">
    <source>
        <dbReference type="EMBL" id="KIK97626.1"/>
    </source>
</evidence>
<dbReference type="Proteomes" id="UP000054538">
    <property type="component" value="Unassembled WGS sequence"/>
</dbReference>
<dbReference type="HOGENOM" id="CLU_2097591_0_0_1"/>
<dbReference type="InParanoid" id="A0A0D0E1F3"/>
<protein>
    <submittedName>
        <fullName evidence="1">Unplaced genomic scaffold scaffold_105, whole genome shotgun sequence</fullName>
    </submittedName>
</protein>
<gene>
    <name evidence="1" type="ORF">PAXRUDRAFT_204435</name>
</gene>
<name>A0A0D0E1F3_9AGAM</name>
<sequence>MRRRRALLHGDNVGSESALATTDTSKVIDMEKLKPGKKAKAKQSDMPIAFASLAGSEVPSDAESEVAKEIPTKTKGGLTLPYKLKAEFAALGVDVTYLRAQGVDLLHLGALGRLMG</sequence>
<organism evidence="1 2">
    <name type="scientific">Paxillus rubicundulus Ve08.2h10</name>
    <dbReference type="NCBI Taxonomy" id="930991"/>
    <lineage>
        <taxon>Eukaryota</taxon>
        <taxon>Fungi</taxon>
        <taxon>Dikarya</taxon>
        <taxon>Basidiomycota</taxon>
        <taxon>Agaricomycotina</taxon>
        <taxon>Agaricomycetes</taxon>
        <taxon>Agaricomycetidae</taxon>
        <taxon>Boletales</taxon>
        <taxon>Paxilineae</taxon>
        <taxon>Paxillaceae</taxon>
        <taxon>Paxillus</taxon>
    </lineage>
</organism>
<reference evidence="1 2" key="1">
    <citation type="submission" date="2014-04" db="EMBL/GenBank/DDBJ databases">
        <authorList>
            <consortium name="DOE Joint Genome Institute"/>
            <person name="Kuo A."/>
            <person name="Kohler A."/>
            <person name="Jargeat P."/>
            <person name="Nagy L.G."/>
            <person name="Floudas D."/>
            <person name="Copeland A."/>
            <person name="Barry K.W."/>
            <person name="Cichocki N."/>
            <person name="Veneault-Fourrey C."/>
            <person name="LaButti K."/>
            <person name="Lindquist E.A."/>
            <person name="Lipzen A."/>
            <person name="Lundell T."/>
            <person name="Morin E."/>
            <person name="Murat C."/>
            <person name="Sun H."/>
            <person name="Tunlid A."/>
            <person name="Henrissat B."/>
            <person name="Grigoriev I.V."/>
            <person name="Hibbett D.S."/>
            <person name="Martin F."/>
            <person name="Nordberg H.P."/>
            <person name="Cantor M.N."/>
            <person name="Hua S.X."/>
        </authorList>
    </citation>
    <scope>NUCLEOTIDE SEQUENCE [LARGE SCALE GENOMIC DNA]</scope>
    <source>
        <strain evidence="1 2">Ve08.2h10</strain>
    </source>
</reference>
<reference evidence="2" key="2">
    <citation type="submission" date="2015-01" db="EMBL/GenBank/DDBJ databases">
        <title>Evolutionary Origins and Diversification of the Mycorrhizal Mutualists.</title>
        <authorList>
            <consortium name="DOE Joint Genome Institute"/>
            <consortium name="Mycorrhizal Genomics Consortium"/>
            <person name="Kohler A."/>
            <person name="Kuo A."/>
            <person name="Nagy L.G."/>
            <person name="Floudas D."/>
            <person name="Copeland A."/>
            <person name="Barry K.W."/>
            <person name="Cichocki N."/>
            <person name="Veneault-Fourrey C."/>
            <person name="LaButti K."/>
            <person name="Lindquist E.A."/>
            <person name="Lipzen A."/>
            <person name="Lundell T."/>
            <person name="Morin E."/>
            <person name="Murat C."/>
            <person name="Riley R."/>
            <person name="Ohm R."/>
            <person name="Sun H."/>
            <person name="Tunlid A."/>
            <person name="Henrissat B."/>
            <person name="Grigoriev I.V."/>
            <person name="Hibbett D.S."/>
            <person name="Martin F."/>
        </authorList>
    </citation>
    <scope>NUCLEOTIDE SEQUENCE [LARGE SCALE GENOMIC DNA]</scope>
    <source>
        <strain evidence="2">Ve08.2h10</strain>
    </source>
</reference>
<accession>A0A0D0E1F3</accession>
<keyword evidence="2" id="KW-1185">Reference proteome</keyword>
<dbReference type="AlphaFoldDB" id="A0A0D0E1F3"/>
<dbReference type="EMBL" id="KN824927">
    <property type="protein sequence ID" value="KIK97626.1"/>
    <property type="molecule type" value="Genomic_DNA"/>
</dbReference>
<evidence type="ECO:0000313" key="2">
    <source>
        <dbReference type="Proteomes" id="UP000054538"/>
    </source>
</evidence>
<proteinExistence type="predicted"/>